<dbReference type="AlphaFoldDB" id="A0A6M2E4L9"/>
<accession>A0A6M2E4L9</accession>
<proteinExistence type="predicted"/>
<name>A0A6M2E4L9_9ACAR</name>
<reference evidence="1" key="1">
    <citation type="submission" date="2019-12" db="EMBL/GenBank/DDBJ databases">
        <title>The sialotranscriptome of the gopher-tortoise tick, Amblyomma tuberculatum.</title>
        <authorList>
            <person name="Karim S."/>
            <person name="Andersen J."/>
            <person name="Kumar D."/>
            <person name="Adamson S."/>
            <person name="Ennen J."/>
            <person name="Qualis C.P."/>
            <person name="Ribeiro J.M.C."/>
        </authorList>
    </citation>
    <scope>NUCLEOTIDE SEQUENCE</scope>
    <source>
        <strain evidence="1">Removed</strain>
        <tissue evidence="1">Salivary glands</tissue>
    </source>
</reference>
<evidence type="ECO:0000313" key="1">
    <source>
        <dbReference type="EMBL" id="NOV53386.1"/>
    </source>
</evidence>
<protein>
    <submittedName>
        <fullName evidence="1">Putative secreted protein</fullName>
    </submittedName>
</protein>
<sequence length="190" mass="21156">MLGSTSWPLGGELVLLSFFDTVALAWCSLTNLGAKLQSSTCKLAVKQSELMLTCIHWPKLSSPSNVSTMLVTSFGVDFFSPGATDIWKTRSFWQGLKMLAATKIFVAQNVLEPFIYFMKQSPFRGHKPSSTVSLQYICGTSIPAWQFCGSSRVVPTSRFGGSVSDERQQYDRMHFLDVLWVPPTRCVLHS</sequence>
<organism evidence="1">
    <name type="scientific">Amblyomma tuberculatum</name>
    <dbReference type="NCBI Taxonomy" id="48802"/>
    <lineage>
        <taxon>Eukaryota</taxon>
        <taxon>Metazoa</taxon>
        <taxon>Ecdysozoa</taxon>
        <taxon>Arthropoda</taxon>
        <taxon>Chelicerata</taxon>
        <taxon>Arachnida</taxon>
        <taxon>Acari</taxon>
        <taxon>Parasitiformes</taxon>
        <taxon>Ixodida</taxon>
        <taxon>Ixodoidea</taxon>
        <taxon>Ixodidae</taxon>
        <taxon>Amblyomminae</taxon>
        <taxon>Amblyomma</taxon>
    </lineage>
</organism>
<dbReference type="EMBL" id="GIDH01001443">
    <property type="protein sequence ID" value="NOV53386.1"/>
    <property type="molecule type" value="Transcribed_RNA"/>
</dbReference>